<comment type="subcellular location">
    <subcellularLocation>
        <location evidence="2">Cell membrane</location>
    </subcellularLocation>
</comment>
<dbReference type="InterPro" id="IPR036890">
    <property type="entry name" value="HATPase_C_sf"/>
</dbReference>
<dbReference type="InterPro" id="IPR001789">
    <property type="entry name" value="Sig_transdc_resp-reg_receiver"/>
</dbReference>
<dbReference type="Gene3D" id="1.10.287.130">
    <property type="match status" value="1"/>
</dbReference>
<feature type="transmembrane region" description="Helical" evidence="13">
    <location>
        <begin position="280"/>
        <end position="301"/>
    </location>
</feature>
<dbReference type="RefSeq" id="WP_055172507.1">
    <property type="nucleotide sequence ID" value="NZ_CZAI01000006.1"/>
</dbReference>
<dbReference type="GO" id="GO:0009927">
    <property type="term" value="F:histidine phosphotransfer kinase activity"/>
    <property type="evidence" value="ECO:0007669"/>
    <property type="project" value="TreeGrafter"/>
</dbReference>
<dbReference type="InterPro" id="IPR036097">
    <property type="entry name" value="HisK_dim/P_sf"/>
</dbReference>
<dbReference type="PRINTS" id="PR00344">
    <property type="entry name" value="BCTRLSENSOR"/>
</dbReference>
<comment type="catalytic activity">
    <reaction evidence="1">
        <text>ATP + protein L-histidine = ADP + protein N-phospho-L-histidine.</text>
        <dbReference type="EC" id="2.7.13.3"/>
    </reaction>
</comment>
<sequence>MWLKLKIFLGYAILVLLSAFIVYQFRQEQMLRHTLRKEEKELVAIHRLTENSYIGLLDLSTHAETAVTWDDDDLREYSRKCHRVCDNLQFLKEYVHTPLQKKHIDSLCLLLWNKELLLSKAMHTFKELQGIGDIVQESIPSIVSTARKQTVQQKENVMIPSTGAEDSPKKKGNIWNIFRRKENKSAYLQQREEAERKRQSLSATSPTGITTRMLHSLNERIILEQTERQERLLVQMDSLYIGSVELNERMNSMVSEFERENNERFTERYRAFILERDNSYYMVAGLALSVSLLAIMLYTVVHRDLNHRIRYERKLEQSDKRNRELLRSRKELMASVAHDLRTPLAAIRGCAELMPSENDVSRRTDYLDNILHSSDYMLGLVNTLMEYHQLDESGVRSNNTVFNLEALFEEIADSHRLAALQKDLAFTASFSGLDAIVCCDSSHIRQIAGNLLSNALKFTFHGEVRLEAEYRPGNLRIVVRDTGVGINAKERERIFGAFERLDSARNIPGFGLGLAITVRLVSEMQGRVEVESVPSEGSRFSVFLPVPPAEQCAHPEEKMLTPRELPVGIHVLVIDDNRIQLEITREMLSRNRIHCDCCTDVRNLADCLKRQEYDFLLTDIQMPGADGFSVLELLRGSDIPQAKEIPIIAVTAHSGNKEKYLSEGFAGCLYKPFSEEDLLAAVSQMDRLDITAIMEGEEYVEEMLDIFIEDTTEELSGMRDAFSMRNYVKLGSIIHKAAPLWEMIRINIPRSELKGMASMPPEKWGGISDERIEKLIEAVEQAVEKAKKIKEKTYGNRIGSGR</sequence>
<reference evidence="16 17" key="1">
    <citation type="submission" date="2015-09" db="EMBL/GenBank/DDBJ databases">
        <authorList>
            <consortium name="Pathogen Informatics"/>
        </authorList>
    </citation>
    <scope>NUCLEOTIDE SEQUENCE [LARGE SCALE GENOMIC DNA]</scope>
    <source>
        <strain evidence="16 17">2789STDY5834880</strain>
    </source>
</reference>
<dbReference type="InterPro" id="IPR004358">
    <property type="entry name" value="Sig_transdc_His_kin-like_C"/>
</dbReference>
<evidence type="ECO:0000259" key="14">
    <source>
        <dbReference type="PROSITE" id="PS50109"/>
    </source>
</evidence>
<evidence type="ECO:0000256" key="10">
    <source>
        <dbReference type="ARBA" id="ARBA00023012"/>
    </source>
</evidence>
<dbReference type="InterPro" id="IPR005467">
    <property type="entry name" value="His_kinase_dom"/>
</dbReference>
<keyword evidence="13" id="KW-1133">Transmembrane helix</keyword>
<dbReference type="Pfam" id="PF00512">
    <property type="entry name" value="HisKA"/>
    <property type="match status" value="1"/>
</dbReference>
<dbReference type="PROSITE" id="PS50109">
    <property type="entry name" value="HIS_KIN"/>
    <property type="match status" value="1"/>
</dbReference>
<evidence type="ECO:0000256" key="1">
    <source>
        <dbReference type="ARBA" id="ARBA00000085"/>
    </source>
</evidence>
<dbReference type="Pfam" id="PF00072">
    <property type="entry name" value="Response_reg"/>
    <property type="match status" value="1"/>
</dbReference>
<dbReference type="Proteomes" id="UP000095657">
    <property type="component" value="Unassembled WGS sequence"/>
</dbReference>
<keyword evidence="9" id="KW-0067">ATP-binding</keyword>
<feature type="transmembrane region" description="Helical" evidence="13">
    <location>
        <begin position="6"/>
        <end position="25"/>
    </location>
</feature>
<dbReference type="SMART" id="SM00387">
    <property type="entry name" value="HATPase_c"/>
    <property type="match status" value="1"/>
</dbReference>
<evidence type="ECO:0000256" key="5">
    <source>
        <dbReference type="ARBA" id="ARBA00022553"/>
    </source>
</evidence>
<evidence type="ECO:0000256" key="4">
    <source>
        <dbReference type="ARBA" id="ARBA00022475"/>
    </source>
</evidence>
<evidence type="ECO:0000256" key="12">
    <source>
        <dbReference type="PROSITE-ProRule" id="PRU00169"/>
    </source>
</evidence>
<dbReference type="FunFam" id="3.30.565.10:FF:000023">
    <property type="entry name" value="PAS domain-containing sensor histidine kinase"/>
    <property type="match status" value="1"/>
</dbReference>
<dbReference type="PANTHER" id="PTHR43047">
    <property type="entry name" value="TWO-COMPONENT HISTIDINE PROTEIN KINASE"/>
    <property type="match status" value="1"/>
</dbReference>
<evidence type="ECO:0000256" key="2">
    <source>
        <dbReference type="ARBA" id="ARBA00004236"/>
    </source>
</evidence>
<dbReference type="EMBL" id="CZAI01000006">
    <property type="protein sequence ID" value="CUP64386.1"/>
    <property type="molecule type" value="Genomic_DNA"/>
</dbReference>
<dbReference type="EC" id="2.7.13.3" evidence="3"/>
<evidence type="ECO:0000313" key="16">
    <source>
        <dbReference type="EMBL" id="CUP64386.1"/>
    </source>
</evidence>
<dbReference type="Gene3D" id="3.40.50.2300">
    <property type="match status" value="1"/>
</dbReference>
<dbReference type="SMART" id="SM00448">
    <property type="entry name" value="REC"/>
    <property type="match status" value="1"/>
</dbReference>
<keyword evidence="6 16" id="KW-0808">Transferase</keyword>
<dbReference type="InterPro" id="IPR003594">
    <property type="entry name" value="HATPase_dom"/>
</dbReference>
<dbReference type="Pfam" id="PF02518">
    <property type="entry name" value="HATPase_c"/>
    <property type="match status" value="1"/>
</dbReference>
<name>A0A174PXP1_9BACE</name>
<keyword evidence="8 16" id="KW-0418">Kinase</keyword>
<feature type="domain" description="Response regulatory" evidence="15">
    <location>
        <begin position="570"/>
        <end position="686"/>
    </location>
</feature>
<evidence type="ECO:0000256" key="11">
    <source>
        <dbReference type="ARBA" id="ARBA00023136"/>
    </source>
</evidence>
<dbReference type="InterPro" id="IPR003661">
    <property type="entry name" value="HisK_dim/P_dom"/>
</dbReference>
<dbReference type="GO" id="GO:0005524">
    <property type="term" value="F:ATP binding"/>
    <property type="evidence" value="ECO:0007669"/>
    <property type="project" value="UniProtKB-KW"/>
</dbReference>
<accession>A0A174PXP1</accession>
<evidence type="ECO:0000256" key="9">
    <source>
        <dbReference type="ARBA" id="ARBA00022840"/>
    </source>
</evidence>
<dbReference type="SUPFAM" id="SSF47384">
    <property type="entry name" value="Homodimeric domain of signal transducing histidine kinase"/>
    <property type="match status" value="1"/>
</dbReference>
<keyword evidence="7" id="KW-0547">Nucleotide-binding</keyword>
<dbReference type="STRING" id="47678.ERS852494_02723"/>
<dbReference type="SUPFAM" id="SSF52172">
    <property type="entry name" value="CheY-like"/>
    <property type="match status" value="1"/>
</dbReference>
<evidence type="ECO:0000256" key="3">
    <source>
        <dbReference type="ARBA" id="ARBA00012438"/>
    </source>
</evidence>
<dbReference type="InterPro" id="IPR011006">
    <property type="entry name" value="CheY-like_superfamily"/>
</dbReference>
<dbReference type="SMART" id="SM00388">
    <property type="entry name" value="HisKA"/>
    <property type="match status" value="1"/>
</dbReference>
<dbReference type="Gene3D" id="3.30.565.10">
    <property type="entry name" value="Histidine kinase-like ATPase, C-terminal domain"/>
    <property type="match status" value="1"/>
</dbReference>
<evidence type="ECO:0000313" key="17">
    <source>
        <dbReference type="Proteomes" id="UP000095657"/>
    </source>
</evidence>
<dbReference type="PROSITE" id="PS50110">
    <property type="entry name" value="RESPONSE_REGULATORY"/>
    <property type="match status" value="1"/>
</dbReference>
<proteinExistence type="predicted"/>
<dbReference type="GO" id="GO:0005886">
    <property type="term" value="C:plasma membrane"/>
    <property type="evidence" value="ECO:0007669"/>
    <property type="project" value="UniProtKB-SubCell"/>
</dbReference>
<organism evidence="16 17">
    <name type="scientific">Bacteroides caccae</name>
    <dbReference type="NCBI Taxonomy" id="47678"/>
    <lineage>
        <taxon>Bacteria</taxon>
        <taxon>Pseudomonadati</taxon>
        <taxon>Bacteroidota</taxon>
        <taxon>Bacteroidia</taxon>
        <taxon>Bacteroidales</taxon>
        <taxon>Bacteroidaceae</taxon>
        <taxon>Bacteroides</taxon>
    </lineage>
</organism>
<dbReference type="GO" id="GO:0000155">
    <property type="term" value="F:phosphorelay sensor kinase activity"/>
    <property type="evidence" value="ECO:0007669"/>
    <property type="project" value="InterPro"/>
</dbReference>
<keyword evidence="13" id="KW-0812">Transmembrane</keyword>
<gene>
    <name evidence="16" type="primary">evgS_11</name>
    <name evidence="16" type="ORF">ERS852494_02723</name>
</gene>
<feature type="modified residue" description="4-aspartylphosphate" evidence="12">
    <location>
        <position position="619"/>
    </location>
</feature>
<keyword evidence="11 13" id="KW-0472">Membrane</keyword>
<evidence type="ECO:0000256" key="7">
    <source>
        <dbReference type="ARBA" id="ARBA00022741"/>
    </source>
</evidence>
<dbReference type="InterPro" id="IPR036641">
    <property type="entry name" value="HPT_dom_sf"/>
</dbReference>
<evidence type="ECO:0000256" key="8">
    <source>
        <dbReference type="ARBA" id="ARBA00022777"/>
    </source>
</evidence>
<dbReference type="SUPFAM" id="SSF55874">
    <property type="entry name" value="ATPase domain of HSP90 chaperone/DNA topoisomerase II/histidine kinase"/>
    <property type="match status" value="1"/>
</dbReference>
<feature type="domain" description="Histidine kinase" evidence="14">
    <location>
        <begin position="335"/>
        <end position="548"/>
    </location>
</feature>
<keyword evidence="5 12" id="KW-0597">Phosphoprotein</keyword>
<evidence type="ECO:0000256" key="13">
    <source>
        <dbReference type="SAM" id="Phobius"/>
    </source>
</evidence>
<evidence type="ECO:0000256" key="6">
    <source>
        <dbReference type="ARBA" id="ARBA00022679"/>
    </source>
</evidence>
<dbReference type="AlphaFoldDB" id="A0A174PXP1"/>
<keyword evidence="10" id="KW-0902">Two-component regulatory system</keyword>
<protein>
    <recommendedName>
        <fullName evidence="3">histidine kinase</fullName>
        <ecNumber evidence="3">2.7.13.3</ecNumber>
    </recommendedName>
</protein>
<dbReference type="PANTHER" id="PTHR43047:SF72">
    <property type="entry name" value="OSMOSENSING HISTIDINE PROTEIN KINASE SLN1"/>
    <property type="match status" value="1"/>
</dbReference>
<dbReference type="CDD" id="cd00082">
    <property type="entry name" value="HisKA"/>
    <property type="match status" value="1"/>
</dbReference>
<keyword evidence="4" id="KW-1003">Cell membrane</keyword>
<dbReference type="SUPFAM" id="SSF47226">
    <property type="entry name" value="Histidine-containing phosphotransfer domain, HPT domain"/>
    <property type="match status" value="1"/>
</dbReference>
<evidence type="ECO:0000259" key="15">
    <source>
        <dbReference type="PROSITE" id="PS50110"/>
    </source>
</evidence>